<organism evidence="5 6">
    <name type="scientific">Lignipirellula cremea</name>
    <dbReference type="NCBI Taxonomy" id="2528010"/>
    <lineage>
        <taxon>Bacteria</taxon>
        <taxon>Pseudomonadati</taxon>
        <taxon>Planctomycetota</taxon>
        <taxon>Planctomycetia</taxon>
        <taxon>Pirellulales</taxon>
        <taxon>Pirellulaceae</taxon>
        <taxon>Lignipirellula</taxon>
    </lineage>
</organism>
<name>A0A518DKJ2_9BACT</name>
<keyword evidence="2" id="KW-0732">Signal</keyword>
<dbReference type="Pfam" id="PF07587">
    <property type="entry name" value="PSD1"/>
    <property type="match status" value="1"/>
</dbReference>
<dbReference type="KEGG" id="lcre:Pla8534_00950"/>
<feature type="domain" description="DUF1549" evidence="3">
    <location>
        <begin position="51"/>
        <end position="238"/>
    </location>
</feature>
<dbReference type="Pfam" id="PF07583">
    <property type="entry name" value="PSCyt2"/>
    <property type="match status" value="1"/>
</dbReference>
<dbReference type="AlphaFoldDB" id="A0A518DKJ2"/>
<dbReference type="PANTHER" id="PTHR35889:SF3">
    <property type="entry name" value="F-BOX DOMAIN-CONTAINING PROTEIN"/>
    <property type="match status" value="1"/>
</dbReference>
<reference evidence="5 6" key="1">
    <citation type="submission" date="2019-02" db="EMBL/GenBank/DDBJ databases">
        <title>Deep-cultivation of Planctomycetes and their phenomic and genomic characterization uncovers novel biology.</title>
        <authorList>
            <person name="Wiegand S."/>
            <person name="Jogler M."/>
            <person name="Boedeker C."/>
            <person name="Pinto D."/>
            <person name="Vollmers J."/>
            <person name="Rivas-Marin E."/>
            <person name="Kohn T."/>
            <person name="Peeters S.H."/>
            <person name="Heuer A."/>
            <person name="Rast P."/>
            <person name="Oberbeckmann S."/>
            <person name="Bunk B."/>
            <person name="Jeske O."/>
            <person name="Meyerdierks A."/>
            <person name="Storesund J.E."/>
            <person name="Kallscheuer N."/>
            <person name="Luecker S."/>
            <person name="Lage O.M."/>
            <person name="Pohl T."/>
            <person name="Merkel B.J."/>
            <person name="Hornburger P."/>
            <person name="Mueller R.-W."/>
            <person name="Bruemmer F."/>
            <person name="Labrenz M."/>
            <person name="Spormann A.M."/>
            <person name="Op den Camp H."/>
            <person name="Overmann J."/>
            <person name="Amann R."/>
            <person name="Jetten M.S.M."/>
            <person name="Mascher T."/>
            <person name="Medema M.H."/>
            <person name="Devos D.P."/>
            <person name="Kaster A.-K."/>
            <person name="Ovreas L."/>
            <person name="Rohde M."/>
            <person name="Galperin M.Y."/>
            <person name="Jogler C."/>
        </authorList>
    </citation>
    <scope>NUCLEOTIDE SEQUENCE [LARGE SCALE GENOMIC DNA]</scope>
    <source>
        <strain evidence="5 6">Pla85_3_4</strain>
    </source>
</reference>
<feature type="region of interest" description="Disordered" evidence="1">
    <location>
        <begin position="439"/>
        <end position="459"/>
    </location>
</feature>
<feature type="chain" id="PRO_5021995494" description="DUF1549 domain-containing protein" evidence="2">
    <location>
        <begin position="28"/>
        <end position="590"/>
    </location>
</feature>
<evidence type="ECO:0000259" key="3">
    <source>
        <dbReference type="Pfam" id="PF07583"/>
    </source>
</evidence>
<feature type="domain" description="DUF1553" evidence="4">
    <location>
        <begin position="309"/>
        <end position="560"/>
    </location>
</feature>
<dbReference type="PANTHER" id="PTHR35889">
    <property type="entry name" value="CYCLOINULO-OLIGOSACCHARIDE FRUCTANOTRANSFERASE-RELATED"/>
    <property type="match status" value="1"/>
</dbReference>
<evidence type="ECO:0000313" key="5">
    <source>
        <dbReference type="EMBL" id="QDU92349.1"/>
    </source>
</evidence>
<accession>A0A518DKJ2</accession>
<dbReference type="InterPro" id="IPR022655">
    <property type="entry name" value="DUF1553"/>
</dbReference>
<dbReference type="EMBL" id="CP036433">
    <property type="protein sequence ID" value="QDU92349.1"/>
    <property type="molecule type" value="Genomic_DNA"/>
</dbReference>
<evidence type="ECO:0000256" key="1">
    <source>
        <dbReference type="SAM" id="MobiDB-lite"/>
    </source>
</evidence>
<keyword evidence="6" id="KW-1185">Reference proteome</keyword>
<dbReference type="OrthoDB" id="289126at2"/>
<gene>
    <name evidence="5" type="ORF">Pla8534_00950</name>
</gene>
<dbReference type="RefSeq" id="WP_145048232.1">
    <property type="nucleotide sequence ID" value="NZ_CP036433.1"/>
</dbReference>
<sequence length="590" mass="65635" precursor="true">MNALFRDTLLAGSLLCLLIGGSFRSVAAQDEGKSKRPTQQGAVAPPLHQRIDDLIERRLEELKISAAMSSSDAEFVRRVFLDLTGVIPSARQARSFLDDAAPDKRQRLIDALLARPEHAIHMARVFDVMLIERRIPAITSYDVASATWRAYLTEAFAENRPWDRMVRDILASDGTGDQHAAGVKFYLVRDVAPHQLTRDVGRLFLGVDLQCAQCHDDPRIDAYRQAEYFGIYAFLERVTAFRDTEKNVSLVGEKADGKTTFVSVFTALNGETSPQLPGGEMIADPPLERGKEYVNPPGPKQRGIPVYSRRNMLAELLPRAETEGFARNLANRLWALLIGRGIVHPLDLYHSANPPSHPELLELLEHWLVEHDFDMQGLLRELALSQTYQRSSVLPAGAASLPDDSFAAAPLRGLTAEQLSWSVLQATGRVEQHLHQIAEKQSADKAKSADATPDDQSADAMPAWRRRLTQYEPLERQVKPLVAVFAGLPGQPDGDFQPVVDQALYLLNSPAMLPLLRDPPSTLLPRLTAIAEPEPLAEELYLSVLSRRPTAEEIAEVRRLVEPLASSERRQPLLGLIWGLLLSSEFRLNH</sequence>
<feature type="signal peptide" evidence="2">
    <location>
        <begin position="1"/>
        <end position="27"/>
    </location>
</feature>
<protein>
    <recommendedName>
        <fullName evidence="7">DUF1549 domain-containing protein</fullName>
    </recommendedName>
</protein>
<evidence type="ECO:0000313" key="6">
    <source>
        <dbReference type="Proteomes" id="UP000317648"/>
    </source>
</evidence>
<dbReference type="Proteomes" id="UP000317648">
    <property type="component" value="Chromosome"/>
</dbReference>
<feature type="compositionally biased region" description="Basic and acidic residues" evidence="1">
    <location>
        <begin position="439"/>
        <end position="448"/>
    </location>
</feature>
<dbReference type="InterPro" id="IPR011444">
    <property type="entry name" value="DUF1549"/>
</dbReference>
<evidence type="ECO:0000259" key="4">
    <source>
        <dbReference type="Pfam" id="PF07587"/>
    </source>
</evidence>
<proteinExistence type="predicted"/>
<evidence type="ECO:0008006" key="7">
    <source>
        <dbReference type="Google" id="ProtNLM"/>
    </source>
</evidence>
<evidence type="ECO:0000256" key="2">
    <source>
        <dbReference type="SAM" id="SignalP"/>
    </source>
</evidence>